<organism evidence="1 2">
    <name type="scientific">Austropuccinia psidii MF-1</name>
    <dbReference type="NCBI Taxonomy" id="1389203"/>
    <lineage>
        <taxon>Eukaryota</taxon>
        <taxon>Fungi</taxon>
        <taxon>Dikarya</taxon>
        <taxon>Basidiomycota</taxon>
        <taxon>Pucciniomycotina</taxon>
        <taxon>Pucciniomycetes</taxon>
        <taxon>Pucciniales</taxon>
        <taxon>Sphaerophragmiaceae</taxon>
        <taxon>Austropuccinia</taxon>
    </lineage>
</organism>
<name>A0A9Q3Q4T6_9BASI</name>
<protein>
    <submittedName>
        <fullName evidence="1">Uncharacterized protein</fullName>
    </submittedName>
</protein>
<evidence type="ECO:0000313" key="1">
    <source>
        <dbReference type="EMBL" id="MBW0584345.1"/>
    </source>
</evidence>
<proteinExistence type="predicted"/>
<dbReference type="AlphaFoldDB" id="A0A9Q3Q4T6"/>
<dbReference type="EMBL" id="AVOT02117696">
    <property type="protein sequence ID" value="MBW0584345.1"/>
    <property type="molecule type" value="Genomic_DNA"/>
</dbReference>
<gene>
    <name evidence="1" type="ORF">O181_124060</name>
</gene>
<dbReference type="Proteomes" id="UP000765509">
    <property type="component" value="Unassembled WGS sequence"/>
</dbReference>
<keyword evidence="2" id="KW-1185">Reference proteome</keyword>
<comment type="caution">
    <text evidence="1">The sequence shown here is derived from an EMBL/GenBank/DDBJ whole genome shotgun (WGS) entry which is preliminary data.</text>
</comment>
<sequence>MKRNHNHILLWVELPWTKDSTAATICLPGHFHHGDSRNHSQIEALSTYQSTQTGSTPITGRV</sequence>
<evidence type="ECO:0000313" key="2">
    <source>
        <dbReference type="Proteomes" id="UP000765509"/>
    </source>
</evidence>
<reference evidence="1" key="1">
    <citation type="submission" date="2021-03" db="EMBL/GenBank/DDBJ databases">
        <title>Draft genome sequence of rust myrtle Austropuccinia psidii MF-1, a brazilian biotype.</title>
        <authorList>
            <person name="Quecine M.C."/>
            <person name="Pachon D.M.R."/>
            <person name="Bonatelli M.L."/>
            <person name="Correr F.H."/>
            <person name="Franceschini L.M."/>
            <person name="Leite T.F."/>
            <person name="Margarido G.R.A."/>
            <person name="Almeida C.A."/>
            <person name="Ferrarezi J.A."/>
            <person name="Labate C.A."/>
        </authorList>
    </citation>
    <scope>NUCLEOTIDE SEQUENCE</scope>
    <source>
        <strain evidence="1">MF-1</strain>
    </source>
</reference>
<accession>A0A9Q3Q4T6</accession>
<feature type="non-terminal residue" evidence="1">
    <location>
        <position position="62"/>
    </location>
</feature>